<evidence type="ECO:0000313" key="1">
    <source>
        <dbReference type="EMBL" id="MBP3955388.1"/>
    </source>
</evidence>
<name>A0ABS5BNX0_9BACT</name>
<comment type="caution">
    <text evidence="1">The sequence shown here is derived from an EMBL/GenBank/DDBJ whole genome shotgun (WGS) entry which is preliminary data.</text>
</comment>
<proteinExistence type="predicted"/>
<dbReference type="RefSeq" id="WP_210653470.1">
    <property type="nucleotide sequence ID" value="NZ_JAGKQQ010000001.1"/>
</dbReference>
<evidence type="ECO:0008006" key="3">
    <source>
        <dbReference type="Google" id="ProtNLM"/>
    </source>
</evidence>
<evidence type="ECO:0000313" key="2">
    <source>
        <dbReference type="Proteomes" id="UP000676565"/>
    </source>
</evidence>
<dbReference type="Proteomes" id="UP000676565">
    <property type="component" value="Unassembled WGS sequence"/>
</dbReference>
<sequence>MPTIDMPTSPGISVSRFGLETNTRRFESPETKASQRMVLGGARWIATYSLPPMKRDKAANWQAFLLKLEGGANTFNAYDPDAVNPRGSAGGAPLVKGAGQTGNSLLVDGCPASVTGWLLPGDYIGVNGEMKMVTGQVNTNGSGEGTIPFKPRLRNSPADNATVTLTRPSCEMALIDDQQAIWECNEVGLYMPKTFTAVEVFS</sequence>
<protein>
    <recommendedName>
        <fullName evidence="3">DUF1559 domain-containing protein</fullName>
    </recommendedName>
</protein>
<gene>
    <name evidence="1" type="ORF">J8F10_08855</name>
</gene>
<accession>A0ABS5BNX0</accession>
<keyword evidence="2" id="KW-1185">Reference proteome</keyword>
<organism evidence="1 2">
    <name type="scientific">Gemmata palustris</name>
    <dbReference type="NCBI Taxonomy" id="2822762"/>
    <lineage>
        <taxon>Bacteria</taxon>
        <taxon>Pseudomonadati</taxon>
        <taxon>Planctomycetota</taxon>
        <taxon>Planctomycetia</taxon>
        <taxon>Gemmatales</taxon>
        <taxon>Gemmataceae</taxon>
        <taxon>Gemmata</taxon>
    </lineage>
</organism>
<dbReference type="EMBL" id="JAGKQQ010000001">
    <property type="protein sequence ID" value="MBP3955388.1"/>
    <property type="molecule type" value="Genomic_DNA"/>
</dbReference>
<reference evidence="1 2" key="1">
    <citation type="submission" date="2021-04" db="EMBL/GenBank/DDBJ databases">
        <authorList>
            <person name="Ivanova A."/>
        </authorList>
    </citation>
    <scope>NUCLEOTIDE SEQUENCE [LARGE SCALE GENOMIC DNA]</scope>
    <source>
        <strain evidence="1 2">G18</strain>
    </source>
</reference>